<proteinExistence type="predicted"/>
<organism evidence="1 2">
    <name type="scientific">Clostridium chromiireducens</name>
    <dbReference type="NCBI Taxonomy" id="225345"/>
    <lineage>
        <taxon>Bacteria</taxon>
        <taxon>Bacillati</taxon>
        <taxon>Bacillota</taxon>
        <taxon>Clostridia</taxon>
        <taxon>Eubacteriales</taxon>
        <taxon>Clostridiaceae</taxon>
        <taxon>Clostridium</taxon>
    </lineage>
</organism>
<reference evidence="1 2" key="1">
    <citation type="submission" date="2017-03" db="EMBL/GenBank/DDBJ databases">
        <title>Genome sequence of Clostridium chromiireducens DSM 23318.</title>
        <authorList>
            <person name="Poehlein A."/>
            <person name="Daniel R."/>
        </authorList>
    </citation>
    <scope>NUCLEOTIDE SEQUENCE [LARGE SCALE GENOMIC DNA]</scope>
    <source>
        <strain evidence="1 2">DSM 23318</strain>
    </source>
</reference>
<name>A0A1V4IUT7_9CLOT</name>
<dbReference type="STRING" id="225345.CLCHR_15110"/>
<evidence type="ECO:0000313" key="1">
    <source>
        <dbReference type="EMBL" id="OPJ63696.1"/>
    </source>
</evidence>
<dbReference type="RefSeq" id="WP_079439081.1">
    <property type="nucleotide sequence ID" value="NZ_MZGT01000016.1"/>
</dbReference>
<comment type="caution">
    <text evidence="1">The sequence shown here is derived from an EMBL/GenBank/DDBJ whole genome shotgun (WGS) entry which is preliminary data.</text>
</comment>
<sequence>MANRLETLKTRLENYLKAEDSILNGAQEYKIGSRDFKRADLNEISQMIQYLEREIATEESKSQGKGRNRVIGVIPRDL</sequence>
<gene>
    <name evidence="1" type="ORF">CLCHR_15110</name>
</gene>
<accession>A0A1V4IUT7</accession>
<dbReference type="OrthoDB" id="80936at2"/>
<evidence type="ECO:0000313" key="2">
    <source>
        <dbReference type="Proteomes" id="UP000191056"/>
    </source>
</evidence>
<dbReference type="Proteomes" id="UP000191056">
    <property type="component" value="Unassembled WGS sequence"/>
</dbReference>
<dbReference type="InterPro" id="IPR046146">
    <property type="entry name" value="DUF6148"/>
</dbReference>
<dbReference type="EMBL" id="MZGT01000016">
    <property type="protein sequence ID" value="OPJ63696.1"/>
    <property type="molecule type" value="Genomic_DNA"/>
</dbReference>
<protein>
    <submittedName>
        <fullName evidence="1">Uncharacterized protein</fullName>
    </submittedName>
</protein>
<keyword evidence="2" id="KW-1185">Reference proteome</keyword>
<dbReference type="AlphaFoldDB" id="A0A1V4IUT7"/>
<dbReference type="Pfam" id="PF19645">
    <property type="entry name" value="DUF6148"/>
    <property type="match status" value="1"/>
</dbReference>